<feature type="region of interest" description="Disordered" evidence="1">
    <location>
        <begin position="1"/>
        <end position="414"/>
    </location>
</feature>
<feature type="compositionally biased region" description="Basic and acidic residues" evidence="1">
    <location>
        <begin position="783"/>
        <end position="800"/>
    </location>
</feature>
<gene>
    <name evidence="3" type="ORF">N7493_003426</name>
</gene>
<feature type="compositionally biased region" description="Basic and acidic residues" evidence="1">
    <location>
        <begin position="143"/>
        <end position="156"/>
    </location>
</feature>
<feature type="compositionally biased region" description="Basic and acidic residues" evidence="1">
    <location>
        <begin position="200"/>
        <end position="212"/>
    </location>
</feature>
<feature type="compositionally biased region" description="Polar residues" evidence="1">
    <location>
        <begin position="669"/>
        <end position="683"/>
    </location>
</feature>
<feature type="compositionally biased region" description="Basic and acidic residues" evidence="1">
    <location>
        <begin position="314"/>
        <end position="343"/>
    </location>
</feature>
<dbReference type="AlphaFoldDB" id="A0AAD6MXK7"/>
<sequence>MDVESRVELPDGHLVNLSPRPQSKTKYQAYRAHYTASELSTNSPARNCHLVPPTEPEDRRLPDDIMFQNAKTTKLPVPKSVSDRARDQRNQTPSPTGIPKPSSAGFSSGGSAGPSGERDPYWRKIRDRFEKESPLSQRNSYIRSRESDRARAREVADSWQYEKYPARTSAGDKPTSRSQTAIPSPPTNNDRMASSARHNPPRDSEPQKKWRMDGAQWINPNSRDTPYKSDLTDTTSDSSPHSNQSISPVSADDSMTDCDWEDRFVVHMPSAKDPNPPTMTEDQIAEYQRSIEKKRRHGRGILDQSARPSPRSSFGDERRDSSTHRERRRVSDQSRTNETRESELQQTKQPETARPASQTLQLPASQAHGHYYSPDEVGKNRISTIWEESPSKTKERRLSNTGDGSFLGCKEINGPNRRNSDEILLFASGEDSTTLHPRPLAVGAKKRLKERASRAARKSEEVLVVQEEWSQISQNSKHVQSLKPSSTTMCQESTCQKQEVSRPDSQGSSKENSRPRASMENSPGKLEDGRSEDDVFIITPTITRLRRPGGTGQSGTGEAVKAVRAKAQVISTPSGLRPATGPAQPKSRVLSLTSSKGSSPRNKPTTKEKATQEEEPKDSIQNPKETATPEKAKSTPEKAKEKVEKSTNSIRGFIRTSGLARSTGLVRSPTGSLATILRNGTESLRNRAESFRNGSGSLVSRKDSGSTASQISPPSRDNSESSRSERSFRSAKETPPSCTKPSPVKKETRTARVSLEKPPPRETSPVVEPQPQPPPKKPTPPPPEKRPAEKAEKFASADKLSQAERLARAERLERFKEQARARRAMKVVEIAELDGSQVSGSKDNLQANITDVRDDLGELDPVDKENEPSKETSNSVALSLIFEIVLMAITNIHRFGLETTDSPYVKFMIVNVLNMIRHCYHVFSTIYQTVTVYQTTGTWPKATNDQAISRFLVELLQAAVYLVILGFGGLVLGRTAGYVLLVGSWILWFAKPFAWVFQSLTRALIT</sequence>
<keyword evidence="2" id="KW-0812">Transmembrane</keyword>
<feature type="compositionally biased region" description="Basic and acidic residues" evidence="1">
    <location>
        <begin position="389"/>
        <end position="398"/>
    </location>
</feature>
<evidence type="ECO:0008006" key="5">
    <source>
        <dbReference type="Google" id="ProtNLM"/>
    </source>
</evidence>
<feature type="compositionally biased region" description="Basic and acidic residues" evidence="1">
    <location>
        <begin position="717"/>
        <end position="732"/>
    </location>
</feature>
<protein>
    <recommendedName>
        <fullName evidence="5">NTP binding protein</fullName>
    </recommendedName>
</protein>
<proteinExistence type="predicted"/>
<feature type="compositionally biased region" description="Basic and acidic residues" evidence="1">
    <location>
        <begin position="1"/>
        <end position="11"/>
    </location>
</feature>
<feature type="compositionally biased region" description="Polar residues" evidence="1">
    <location>
        <begin position="176"/>
        <end position="192"/>
    </location>
</feature>
<evidence type="ECO:0000313" key="3">
    <source>
        <dbReference type="EMBL" id="KAJ5731945.1"/>
    </source>
</evidence>
<feature type="compositionally biased region" description="Pro residues" evidence="1">
    <location>
        <begin position="768"/>
        <end position="782"/>
    </location>
</feature>
<feature type="compositionally biased region" description="Basic and acidic residues" evidence="1">
    <location>
        <begin position="116"/>
        <end position="133"/>
    </location>
</feature>
<feature type="transmembrane region" description="Helical" evidence="2">
    <location>
        <begin position="978"/>
        <end position="997"/>
    </location>
</feature>
<comment type="caution">
    <text evidence="3">The sequence shown here is derived from an EMBL/GenBank/DDBJ whole genome shotgun (WGS) entry which is preliminary data.</text>
</comment>
<name>A0AAD6MXK7_9EURO</name>
<organism evidence="3 4">
    <name type="scientific">Penicillium malachiteum</name>
    <dbReference type="NCBI Taxonomy" id="1324776"/>
    <lineage>
        <taxon>Eukaryota</taxon>
        <taxon>Fungi</taxon>
        <taxon>Dikarya</taxon>
        <taxon>Ascomycota</taxon>
        <taxon>Pezizomycotina</taxon>
        <taxon>Eurotiomycetes</taxon>
        <taxon>Eurotiomycetidae</taxon>
        <taxon>Eurotiales</taxon>
        <taxon>Aspergillaceae</taxon>
        <taxon>Penicillium</taxon>
    </lineage>
</organism>
<evidence type="ECO:0000256" key="2">
    <source>
        <dbReference type="SAM" id="Phobius"/>
    </source>
</evidence>
<dbReference type="Proteomes" id="UP001215712">
    <property type="component" value="Unassembled WGS sequence"/>
</dbReference>
<reference evidence="3" key="2">
    <citation type="submission" date="2023-01" db="EMBL/GenBank/DDBJ databases">
        <authorList>
            <person name="Petersen C."/>
        </authorList>
    </citation>
    <scope>NUCLEOTIDE SEQUENCE</scope>
    <source>
        <strain evidence="3">IBT 17514</strain>
    </source>
</reference>
<feature type="compositionally biased region" description="Basic and acidic residues" evidence="1">
    <location>
        <begin position="744"/>
        <end position="760"/>
    </location>
</feature>
<evidence type="ECO:0000256" key="1">
    <source>
        <dbReference type="SAM" id="MobiDB-lite"/>
    </source>
</evidence>
<feature type="compositionally biased region" description="Polar residues" evidence="1">
    <location>
        <begin position="469"/>
        <end position="510"/>
    </location>
</feature>
<keyword evidence="2" id="KW-1133">Transmembrane helix</keyword>
<feature type="compositionally biased region" description="Basic and acidic residues" evidence="1">
    <location>
        <begin position="605"/>
        <end position="618"/>
    </location>
</feature>
<feature type="compositionally biased region" description="Polar residues" evidence="1">
    <location>
        <begin position="590"/>
        <end position="603"/>
    </location>
</feature>
<reference evidence="3" key="1">
    <citation type="journal article" date="2023" name="IMA Fungus">
        <title>Comparative genomic study of the Penicillium genus elucidates a diverse pangenome and 15 lateral gene transfer events.</title>
        <authorList>
            <person name="Petersen C."/>
            <person name="Sorensen T."/>
            <person name="Nielsen M.R."/>
            <person name="Sondergaard T.E."/>
            <person name="Sorensen J.L."/>
            <person name="Fitzpatrick D.A."/>
            <person name="Frisvad J.C."/>
            <person name="Nielsen K.L."/>
        </authorList>
    </citation>
    <scope>NUCLEOTIDE SEQUENCE</scope>
    <source>
        <strain evidence="3">IBT 17514</strain>
    </source>
</reference>
<feature type="compositionally biased region" description="Basic and acidic residues" evidence="1">
    <location>
        <begin position="627"/>
        <end position="645"/>
    </location>
</feature>
<evidence type="ECO:0000313" key="4">
    <source>
        <dbReference type="Proteomes" id="UP001215712"/>
    </source>
</evidence>
<feature type="region of interest" description="Disordered" evidence="1">
    <location>
        <begin position="469"/>
        <end position="800"/>
    </location>
</feature>
<feature type="compositionally biased region" description="Polar residues" evidence="1">
    <location>
        <begin position="344"/>
        <end position="364"/>
    </location>
</feature>
<dbReference type="EMBL" id="JAQJAN010000004">
    <property type="protein sequence ID" value="KAJ5731945.1"/>
    <property type="molecule type" value="Genomic_DNA"/>
</dbReference>
<feature type="transmembrane region" description="Helical" evidence="2">
    <location>
        <begin position="951"/>
        <end position="972"/>
    </location>
</feature>
<accession>A0AAD6MXK7</accession>
<keyword evidence="4" id="KW-1185">Reference proteome</keyword>
<keyword evidence="2" id="KW-0472">Membrane</keyword>